<comment type="caution">
    <text evidence="1">The sequence shown here is derived from an EMBL/GenBank/DDBJ whole genome shotgun (WGS) entry which is preliminary data.</text>
</comment>
<reference evidence="1 2" key="1">
    <citation type="submission" date="2021-03" db="EMBL/GenBank/DDBJ databases">
        <title>Sequencing the genomes of 1000 actinobacteria strains.</title>
        <authorList>
            <person name="Klenk H.-P."/>
        </authorList>
    </citation>
    <scope>NUCLEOTIDE SEQUENCE [LARGE SCALE GENOMIC DNA]</scope>
    <source>
        <strain evidence="1 2">DSM 12936</strain>
    </source>
</reference>
<evidence type="ECO:0000313" key="2">
    <source>
        <dbReference type="Proteomes" id="UP000758168"/>
    </source>
</evidence>
<accession>A0ABS4Z9H7</accession>
<name>A0ABS4Z9H7_9ACTN</name>
<evidence type="ECO:0000313" key="1">
    <source>
        <dbReference type="EMBL" id="MBP2417395.1"/>
    </source>
</evidence>
<sequence length="29" mass="2866">MTSGRPAVTVRSRSEGGPALVARAAALSP</sequence>
<proteinExistence type="predicted"/>
<keyword evidence="2" id="KW-1185">Reference proteome</keyword>
<organism evidence="1 2">
    <name type="scientific">Microlunatus capsulatus</name>
    <dbReference type="NCBI Taxonomy" id="99117"/>
    <lineage>
        <taxon>Bacteria</taxon>
        <taxon>Bacillati</taxon>
        <taxon>Actinomycetota</taxon>
        <taxon>Actinomycetes</taxon>
        <taxon>Propionibacteriales</taxon>
        <taxon>Propionibacteriaceae</taxon>
        <taxon>Microlunatus</taxon>
    </lineage>
</organism>
<dbReference type="EMBL" id="JAGIOB010000001">
    <property type="protein sequence ID" value="MBP2417395.1"/>
    <property type="molecule type" value="Genomic_DNA"/>
</dbReference>
<gene>
    <name evidence="1" type="ORF">JOF54_002317</name>
</gene>
<dbReference type="Proteomes" id="UP000758168">
    <property type="component" value="Unassembled WGS sequence"/>
</dbReference>
<protein>
    <submittedName>
        <fullName evidence="1">Uncharacterized protein</fullName>
    </submittedName>
</protein>